<evidence type="ECO:0000313" key="6">
    <source>
        <dbReference type="EMBL" id="BBO20761.1"/>
    </source>
</evidence>
<reference evidence="6" key="1">
    <citation type="journal article" name="DNA Res.">
        <title>The physiological potential of anammox bacteria as revealed by their core genome structure.</title>
        <authorList>
            <person name="Okubo T."/>
            <person name="Toyoda A."/>
            <person name="Fukuhara K."/>
            <person name="Uchiyama I."/>
            <person name="Harigaya Y."/>
            <person name="Kuroiwa M."/>
            <person name="Suzuki T."/>
            <person name="Murakami Y."/>
            <person name="Suwa Y."/>
            <person name="Takami H."/>
        </authorList>
    </citation>
    <scope>NUCLEOTIDE SEQUENCE</scope>
    <source>
        <strain evidence="6">317325-3</strain>
    </source>
</reference>
<dbReference type="Proteomes" id="UP000662914">
    <property type="component" value="Chromosome"/>
</dbReference>
<accession>A0A809S4S9</accession>
<keyword evidence="4" id="KW-0804">Transcription</keyword>
<evidence type="ECO:0000313" key="7">
    <source>
        <dbReference type="Proteomes" id="UP000662914"/>
    </source>
</evidence>
<dbReference type="EMBL" id="AP021857">
    <property type="protein sequence ID" value="BBO20761.1"/>
    <property type="molecule type" value="Genomic_DNA"/>
</dbReference>
<name>A0A809S4S9_9PROT</name>
<dbReference type="PRINTS" id="PR00039">
    <property type="entry name" value="HTHLYSR"/>
</dbReference>
<gene>
    <name evidence="6" type="ORF">DSYM_14600</name>
</gene>
<dbReference type="Pfam" id="PF00126">
    <property type="entry name" value="HTH_1"/>
    <property type="match status" value="1"/>
</dbReference>
<keyword evidence="3" id="KW-0238">DNA-binding</keyword>
<dbReference type="Gene3D" id="1.10.10.10">
    <property type="entry name" value="Winged helix-like DNA-binding domain superfamily/Winged helix DNA-binding domain"/>
    <property type="match status" value="1"/>
</dbReference>
<dbReference type="Pfam" id="PF03466">
    <property type="entry name" value="LysR_substrate"/>
    <property type="match status" value="1"/>
</dbReference>
<organism evidence="6 7">
    <name type="scientific">Candidatus Desulfobacillus denitrificans</name>
    <dbReference type="NCBI Taxonomy" id="2608985"/>
    <lineage>
        <taxon>Bacteria</taxon>
        <taxon>Pseudomonadati</taxon>
        <taxon>Pseudomonadota</taxon>
        <taxon>Betaproteobacteria</taxon>
        <taxon>Candidatus Desulfobacillus</taxon>
    </lineage>
</organism>
<dbReference type="InterPro" id="IPR036390">
    <property type="entry name" value="WH_DNA-bd_sf"/>
</dbReference>
<evidence type="ECO:0000256" key="3">
    <source>
        <dbReference type="ARBA" id="ARBA00023125"/>
    </source>
</evidence>
<dbReference type="Gene3D" id="3.40.190.290">
    <property type="match status" value="1"/>
</dbReference>
<dbReference type="GO" id="GO:0000976">
    <property type="term" value="F:transcription cis-regulatory region binding"/>
    <property type="evidence" value="ECO:0007669"/>
    <property type="project" value="TreeGrafter"/>
</dbReference>
<dbReference type="InterPro" id="IPR005119">
    <property type="entry name" value="LysR_subst-bd"/>
</dbReference>
<feature type="domain" description="HTH lysR-type" evidence="5">
    <location>
        <begin position="1"/>
        <end position="58"/>
    </location>
</feature>
<dbReference type="PANTHER" id="PTHR30126">
    <property type="entry name" value="HTH-TYPE TRANSCRIPTIONAL REGULATOR"/>
    <property type="match status" value="1"/>
</dbReference>
<evidence type="ECO:0000259" key="5">
    <source>
        <dbReference type="PROSITE" id="PS50931"/>
    </source>
</evidence>
<dbReference type="CDD" id="cd08420">
    <property type="entry name" value="PBP2_CysL_like"/>
    <property type="match status" value="1"/>
</dbReference>
<dbReference type="FunFam" id="1.10.10.10:FF:000001">
    <property type="entry name" value="LysR family transcriptional regulator"/>
    <property type="match status" value="1"/>
</dbReference>
<evidence type="ECO:0000256" key="1">
    <source>
        <dbReference type="ARBA" id="ARBA00009437"/>
    </source>
</evidence>
<dbReference type="SUPFAM" id="SSF46785">
    <property type="entry name" value="Winged helix' DNA-binding domain"/>
    <property type="match status" value="1"/>
</dbReference>
<dbReference type="AlphaFoldDB" id="A0A809S4S9"/>
<dbReference type="KEGG" id="ddz:DSYM_14600"/>
<dbReference type="InterPro" id="IPR000847">
    <property type="entry name" value="LysR_HTH_N"/>
</dbReference>
<comment type="similarity">
    <text evidence="1">Belongs to the LysR transcriptional regulatory family.</text>
</comment>
<keyword evidence="2" id="KW-0805">Transcription regulation</keyword>
<dbReference type="PANTHER" id="PTHR30126:SF39">
    <property type="entry name" value="HTH-TYPE TRANSCRIPTIONAL REGULATOR CYSL"/>
    <property type="match status" value="1"/>
</dbReference>
<proteinExistence type="inferred from homology"/>
<evidence type="ECO:0000256" key="2">
    <source>
        <dbReference type="ARBA" id="ARBA00023015"/>
    </source>
</evidence>
<sequence length="303" mass="33225">MADRRLQVFHAVAKQLSFTKAAEVLFMTQPAVTFQIKQLEEHFNTRLFDRGHGKISLTPAGETVLEYAERILGLSSELDVRLAEMTGQIGGPLLVGASTTIAEFMLPRILGEFKSQYPNVRPRLIVANSESIETRVAEHTLDIGLIEAPSHQGNLQCEVCCDDELLVICAPGTPLAKNKELTPQLLATHPFVSREPGSGTREVTDSYFRSAGVPPDSLNIVIELGSPEAIKGVVETGIGFAIVSRASVAKEKRLGDLLAIPLKPRLTRTLSMVYPKEKFRSRLVNTFVEFATAKLKQFAAKQS</sequence>
<dbReference type="GO" id="GO:0003700">
    <property type="term" value="F:DNA-binding transcription factor activity"/>
    <property type="evidence" value="ECO:0007669"/>
    <property type="project" value="InterPro"/>
</dbReference>
<evidence type="ECO:0000256" key="4">
    <source>
        <dbReference type="ARBA" id="ARBA00023163"/>
    </source>
</evidence>
<dbReference type="InterPro" id="IPR036388">
    <property type="entry name" value="WH-like_DNA-bd_sf"/>
</dbReference>
<dbReference type="SUPFAM" id="SSF53850">
    <property type="entry name" value="Periplasmic binding protein-like II"/>
    <property type="match status" value="1"/>
</dbReference>
<dbReference type="PROSITE" id="PS50931">
    <property type="entry name" value="HTH_LYSR"/>
    <property type="match status" value="1"/>
</dbReference>
<protein>
    <submittedName>
        <fullName evidence="6">LysR family transcriptional regulator</fullName>
    </submittedName>
</protein>